<evidence type="ECO:0000313" key="3">
    <source>
        <dbReference type="Proteomes" id="UP000469011"/>
    </source>
</evidence>
<dbReference type="InterPro" id="IPR007024">
    <property type="entry name" value="BLUF_domain"/>
</dbReference>
<accession>A0A6N9TCP5</accession>
<dbReference type="EMBL" id="JAAAMG010000042">
    <property type="protein sequence ID" value="NDW07866.1"/>
    <property type="molecule type" value="Genomic_DNA"/>
</dbReference>
<reference evidence="2 3" key="1">
    <citation type="submission" date="2020-01" db="EMBL/GenBank/DDBJ databases">
        <title>Jiella pacifica sp. nov.</title>
        <authorList>
            <person name="Xue Z."/>
            <person name="Zhu S."/>
            <person name="Chen J."/>
            <person name="Yang J."/>
        </authorList>
    </citation>
    <scope>NUCLEOTIDE SEQUENCE [LARGE SCALE GENOMIC DNA]</scope>
    <source>
        <strain evidence="2 3">40Bstr34</strain>
    </source>
</reference>
<dbReference type="PROSITE" id="PS50925">
    <property type="entry name" value="BLUF"/>
    <property type="match status" value="1"/>
</dbReference>
<dbReference type="GO" id="GO:0009882">
    <property type="term" value="F:blue light photoreceptor activity"/>
    <property type="evidence" value="ECO:0007669"/>
    <property type="project" value="InterPro"/>
</dbReference>
<dbReference type="Pfam" id="PF04940">
    <property type="entry name" value="BLUF"/>
    <property type="match status" value="1"/>
</dbReference>
<evidence type="ECO:0000313" key="2">
    <source>
        <dbReference type="EMBL" id="NDW07866.1"/>
    </source>
</evidence>
<dbReference type="SMART" id="SM01034">
    <property type="entry name" value="BLUF"/>
    <property type="match status" value="1"/>
</dbReference>
<name>A0A6N9TCP5_9HYPH</name>
<dbReference type="InterPro" id="IPR036046">
    <property type="entry name" value="Acylphosphatase-like_dom_sf"/>
</dbReference>
<dbReference type="Gene3D" id="3.30.70.100">
    <property type="match status" value="1"/>
</dbReference>
<feature type="domain" description="BLUF" evidence="1">
    <location>
        <begin position="3"/>
        <end position="94"/>
    </location>
</feature>
<gene>
    <name evidence="2" type="ORF">GTK09_26035</name>
</gene>
<dbReference type="GO" id="GO:0071949">
    <property type="term" value="F:FAD binding"/>
    <property type="evidence" value="ECO:0007669"/>
    <property type="project" value="InterPro"/>
</dbReference>
<dbReference type="AlphaFoldDB" id="A0A6N9TCP5"/>
<dbReference type="Proteomes" id="UP000469011">
    <property type="component" value="Unassembled WGS sequence"/>
</dbReference>
<comment type="caution">
    <text evidence="2">The sequence shown here is derived from an EMBL/GenBank/DDBJ whole genome shotgun (WGS) entry which is preliminary data.</text>
</comment>
<keyword evidence="3" id="KW-1185">Reference proteome</keyword>
<evidence type="ECO:0000259" key="1">
    <source>
        <dbReference type="PROSITE" id="PS50925"/>
    </source>
</evidence>
<dbReference type="RefSeq" id="WP_163466321.1">
    <property type="nucleotide sequence ID" value="NZ_JAAAMG010000042.1"/>
</dbReference>
<protein>
    <recommendedName>
        <fullName evidence="1">BLUF domain-containing protein</fullName>
    </recommendedName>
</protein>
<organism evidence="2 3">
    <name type="scientific">Jiella pacifica</name>
    <dbReference type="NCBI Taxonomy" id="2696469"/>
    <lineage>
        <taxon>Bacteria</taxon>
        <taxon>Pseudomonadati</taxon>
        <taxon>Pseudomonadota</taxon>
        <taxon>Alphaproteobacteria</taxon>
        <taxon>Hyphomicrobiales</taxon>
        <taxon>Aurantimonadaceae</taxon>
        <taxon>Jiella</taxon>
    </lineage>
</organism>
<proteinExistence type="predicted"/>
<sequence>MTVYRLAYLSRPAPGITAADVRAIAASAARRNGDLAVTGMLIHEFNRFIQLLEGPLEAIEALMTAIIADGRHTDIRIFLRQSAAAPSLSRWIMWSDFDRMAMSKHELELREEIVRAALESLAELDAERRYAGAAEDGAA</sequence>
<dbReference type="SUPFAM" id="SSF54975">
    <property type="entry name" value="Acylphosphatase/BLUF domain-like"/>
    <property type="match status" value="1"/>
</dbReference>